<sequence length="70" mass="7770">MRRTVHNTAAVRIDCMHNLEAPFASLLLQHSMHQLQTARWGSGRRTNGCGQLPIGRKRLPASGGCYLKKA</sequence>
<evidence type="ECO:0000313" key="1">
    <source>
        <dbReference type="EMBL" id="CAD6997828.1"/>
    </source>
</evidence>
<evidence type="ECO:0000313" key="2">
    <source>
        <dbReference type="Proteomes" id="UP000606786"/>
    </source>
</evidence>
<accession>A0A811UHL5</accession>
<reference evidence="1" key="1">
    <citation type="submission" date="2020-11" db="EMBL/GenBank/DDBJ databases">
        <authorList>
            <person name="Whitehead M."/>
        </authorList>
    </citation>
    <scope>NUCLEOTIDE SEQUENCE</scope>
    <source>
        <strain evidence="1">EGII</strain>
    </source>
</reference>
<protein>
    <submittedName>
        <fullName evidence="1">(Mediterranean fruit fly) hypothetical protein</fullName>
    </submittedName>
</protein>
<dbReference type="Proteomes" id="UP000606786">
    <property type="component" value="Unassembled WGS sequence"/>
</dbReference>
<name>A0A811UHL5_CERCA</name>
<dbReference type="EMBL" id="CAJHJT010000012">
    <property type="protein sequence ID" value="CAD6997828.1"/>
    <property type="molecule type" value="Genomic_DNA"/>
</dbReference>
<keyword evidence="2" id="KW-1185">Reference proteome</keyword>
<gene>
    <name evidence="1" type="ORF">CCAP1982_LOCUS6452</name>
</gene>
<organism evidence="1 2">
    <name type="scientific">Ceratitis capitata</name>
    <name type="common">Mediterranean fruit fly</name>
    <name type="synonym">Tephritis capitata</name>
    <dbReference type="NCBI Taxonomy" id="7213"/>
    <lineage>
        <taxon>Eukaryota</taxon>
        <taxon>Metazoa</taxon>
        <taxon>Ecdysozoa</taxon>
        <taxon>Arthropoda</taxon>
        <taxon>Hexapoda</taxon>
        <taxon>Insecta</taxon>
        <taxon>Pterygota</taxon>
        <taxon>Neoptera</taxon>
        <taxon>Endopterygota</taxon>
        <taxon>Diptera</taxon>
        <taxon>Brachycera</taxon>
        <taxon>Muscomorpha</taxon>
        <taxon>Tephritoidea</taxon>
        <taxon>Tephritidae</taxon>
        <taxon>Ceratitis</taxon>
        <taxon>Ceratitis</taxon>
    </lineage>
</organism>
<dbReference type="AlphaFoldDB" id="A0A811UHL5"/>
<proteinExistence type="predicted"/>
<comment type="caution">
    <text evidence="1">The sequence shown here is derived from an EMBL/GenBank/DDBJ whole genome shotgun (WGS) entry which is preliminary data.</text>
</comment>